<dbReference type="Gene3D" id="2.60.120.920">
    <property type="match status" value="1"/>
</dbReference>
<dbReference type="InterPro" id="IPR027370">
    <property type="entry name" value="Znf-RING_euk"/>
</dbReference>
<dbReference type="InterPro" id="IPR001841">
    <property type="entry name" value="Znf_RING"/>
</dbReference>
<protein>
    <submittedName>
        <fullName evidence="8">Uncharacterized protein</fullName>
    </submittedName>
</protein>
<dbReference type="CDD" id="cd19769">
    <property type="entry name" value="Bbox2_TRIM16-like"/>
    <property type="match status" value="1"/>
</dbReference>
<dbReference type="Pfam" id="PF00643">
    <property type="entry name" value="zf-B_box"/>
    <property type="match status" value="1"/>
</dbReference>
<evidence type="ECO:0000313" key="9">
    <source>
        <dbReference type="Proteomes" id="UP000694395"/>
    </source>
</evidence>
<dbReference type="GeneTree" id="ENSGT01040000240385"/>
<dbReference type="Gene3D" id="4.10.830.40">
    <property type="match status" value="1"/>
</dbReference>
<dbReference type="Proteomes" id="UP000694395">
    <property type="component" value="Chromosome 1"/>
</dbReference>
<dbReference type="PANTHER" id="PTHR25465">
    <property type="entry name" value="B-BOX DOMAIN CONTAINING"/>
    <property type="match status" value="1"/>
</dbReference>
<sequence>MATPSSLLSEDQLQCFICLDVFTEPVTTSCGHNFCKACISRYWDSAGFCQCPMCNEKFNRRPELHINTTLREVVENLKIKSIVQNESLAIPGEVSCEVCTGRKFKALKSCLVCLASYCETHLEPHQRVPALRKHKLIDPVENLEDRMCKKHERPLELFCRTDQTCVCQFCTETDHKAHNTVPLEEECGARKVKLGKTEADVQQMIQERLQKVQEIKHSVELSKKDSRREISDSTQINLPDNPDRFERVVNVLGKDGFSSGRFYYEVTVKGKIEWDLGVASESINRKGPITLSPKNGYWAVWLRN</sequence>
<keyword evidence="1" id="KW-0479">Metal-binding</keyword>
<dbReference type="PANTHER" id="PTHR25465:SF32">
    <property type="entry name" value="BLOODTHIRSTY-RELATED GENE FAMILY, MEMBER 16 ISOFORM X1-RELATED"/>
    <property type="match status" value="1"/>
</dbReference>
<dbReference type="InterPro" id="IPR013083">
    <property type="entry name" value="Znf_RING/FYVE/PHD"/>
</dbReference>
<dbReference type="InterPro" id="IPR013320">
    <property type="entry name" value="ConA-like_dom_sf"/>
</dbReference>
<feature type="domain" description="B box-type" evidence="6">
    <location>
        <begin position="143"/>
        <end position="183"/>
    </location>
</feature>
<evidence type="ECO:0000259" key="6">
    <source>
        <dbReference type="PROSITE" id="PS50119"/>
    </source>
</evidence>
<evidence type="ECO:0000256" key="3">
    <source>
        <dbReference type="ARBA" id="ARBA00022833"/>
    </source>
</evidence>
<dbReference type="InterPro" id="IPR017907">
    <property type="entry name" value="Znf_RING_CS"/>
</dbReference>
<dbReference type="InterPro" id="IPR043136">
    <property type="entry name" value="B30.2/SPRY_sf"/>
</dbReference>
<organism evidence="8 9">
    <name type="scientific">Oncorhynchus mykiss</name>
    <name type="common">Rainbow trout</name>
    <name type="synonym">Salmo gairdneri</name>
    <dbReference type="NCBI Taxonomy" id="8022"/>
    <lineage>
        <taxon>Eukaryota</taxon>
        <taxon>Metazoa</taxon>
        <taxon>Chordata</taxon>
        <taxon>Craniata</taxon>
        <taxon>Vertebrata</taxon>
        <taxon>Euteleostomi</taxon>
        <taxon>Actinopterygii</taxon>
        <taxon>Neopterygii</taxon>
        <taxon>Teleostei</taxon>
        <taxon>Protacanthopterygii</taxon>
        <taxon>Salmoniformes</taxon>
        <taxon>Salmonidae</taxon>
        <taxon>Salmoninae</taxon>
        <taxon>Oncorhynchus</taxon>
    </lineage>
</organism>
<dbReference type="InterPro" id="IPR051051">
    <property type="entry name" value="E3_ubiq-ligase_TRIM/RNF"/>
</dbReference>
<dbReference type="GO" id="GO:0008270">
    <property type="term" value="F:zinc ion binding"/>
    <property type="evidence" value="ECO:0007669"/>
    <property type="project" value="UniProtKB-KW"/>
</dbReference>
<reference evidence="8" key="3">
    <citation type="submission" date="2025-09" db="UniProtKB">
        <authorList>
            <consortium name="Ensembl"/>
        </authorList>
    </citation>
    <scope>IDENTIFICATION</scope>
</reference>
<dbReference type="Gene3D" id="3.30.160.60">
    <property type="entry name" value="Classic Zinc Finger"/>
    <property type="match status" value="1"/>
</dbReference>
<evidence type="ECO:0000256" key="1">
    <source>
        <dbReference type="ARBA" id="ARBA00022723"/>
    </source>
</evidence>
<dbReference type="PRINTS" id="PR01407">
    <property type="entry name" value="BUTYPHLNCDUF"/>
</dbReference>
<keyword evidence="2 4" id="KW-0863">Zinc-finger</keyword>
<dbReference type="InterPro" id="IPR001870">
    <property type="entry name" value="B30.2/SPRY"/>
</dbReference>
<keyword evidence="3" id="KW-0862">Zinc</keyword>
<dbReference type="SUPFAM" id="SSF57850">
    <property type="entry name" value="RING/U-box"/>
    <property type="match status" value="1"/>
</dbReference>
<reference evidence="8" key="1">
    <citation type="submission" date="2020-07" db="EMBL/GenBank/DDBJ databases">
        <title>A long reads based de novo assembly of the rainbow trout Arlee double haploid line genome.</title>
        <authorList>
            <person name="Gao G."/>
            <person name="Palti Y."/>
        </authorList>
    </citation>
    <scope>NUCLEOTIDE SEQUENCE [LARGE SCALE GENOMIC DNA]</scope>
</reference>
<dbReference type="Pfam" id="PF13445">
    <property type="entry name" value="zf-RING_UBOX"/>
    <property type="match status" value="1"/>
</dbReference>
<evidence type="ECO:0000256" key="4">
    <source>
        <dbReference type="PROSITE-ProRule" id="PRU00024"/>
    </source>
</evidence>
<dbReference type="PROSITE" id="PS50089">
    <property type="entry name" value="ZF_RING_2"/>
    <property type="match status" value="1"/>
</dbReference>
<evidence type="ECO:0000259" key="7">
    <source>
        <dbReference type="PROSITE" id="PS50188"/>
    </source>
</evidence>
<dbReference type="InterPro" id="IPR000315">
    <property type="entry name" value="Znf_B-box"/>
</dbReference>
<feature type="domain" description="B30.2/SPRY" evidence="7">
    <location>
        <begin position="188"/>
        <end position="304"/>
    </location>
</feature>
<dbReference type="SMART" id="SM00184">
    <property type="entry name" value="RING"/>
    <property type="match status" value="1"/>
</dbReference>
<dbReference type="SUPFAM" id="SSF57845">
    <property type="entry name" value="B-box zinc-binding domain"/>
    <property type="match status" value="1"/>
</dbReference>
<accession>A0A8C7PFA9</accession>
<evidence type="ECO:0000256" key="2">
    <source>
        <dbReference type="ARBA" id="ARBA00022771"/>
    </source>
</evidence>
<reference evidence="8" key="2">
    <citation type="submission" date="2025-08" db="UniProtKB">
        <authorList>
            <consortium name="Ensembl"/>
        </authorList>
    </citation>
    <scope>IDENTIFICATION</scope>
</reference>
<dbReference type="Ensembl" id="ENSOMYT00000022737.2">
    <property type="protein sequence ID" value="ENSOMYP00000020705.2"/>
    <property type="gene ID" value="ENSOMYG00000009983.2"/>
</dbReference>
<dbReference type="SUPFAM" id="SSF49899">
    <property type="entry name" value="Concanavalin A-like lectins/glucanases"/>
    <property type="match status" value="1"/>
</dbReference>
<dbReference type="PROSITE" id="PS00518">
    <property type="entry name" value="ZF_RING_1"/>
    <property type="match status" value="1"/>
</dbReference>
<name>A0A8C7PFA9_ONCMY</name>
<evidence type="ECO:0000259" key="5">
    <source>
        <dbReference type="PROSITE" id="PS50089"/>
    </source>
</evidence>
<feature type="domain" description="RING-type" evidence="5">
    <location>
        <begin position="15"/>
        <end position="55"/>
    </location>
</feature>
<proteinExistence type="predicted"/>
<dbReference type="PROSITE" id="PS50119">
    <property type="entry name" value="ZF_BBOX"/>
    <property type="match status" value="1"/>
</dbReference>
<dbReference type="Gene3D" id="3.30.40.10">
    <property type="entry name" value="Zinc/RING finger domain, C3HC4 (zinc finger)"/>
    <property type="match status" value="1"/>
</dbReference>
<dbReference type="AlphaFoldDB" id="A0A8C7PFA9"/>
<keyword evidence="9" id="KW-1185">Reference proteome</keyword>
<dbReference type="PROSITE" id="PS50188">
    <property type="entry name" value="B302_SPRY"/>
    <property type="match status" value="1"/>
</dbReference>
<dbReference type="SMART" id="SM00336">
    <property type="entry name" value="BBOX"/>
    <property type="match status" value="1"/>
</dbReference>
<evidence type="ECO:0000313" key="8">
    <source>
        <dbReference type="Ensembl" id="ENSOMYP00000020705.2"/>
    </source>
</evidence>
<dbReference type="InterPro" id="IPR003879">
    <property type="entry name" value="Butyrophylin_SPRY"/>
</dbReference>